<sequence>MHLTVELTYPADVADVAALLSDPDFVRWRAGRPGAGSVSRVDVTGDPTSGFTVSLRRTLTTDAIPAQVRPFVGECLEIRQTEAWEAAGSGRHVGTVVVEITGAPVRMTGTLVLEPHPQGGCRQVYTGELRASVPLFAAAVEEAAAGAVRRTLESEEQSLRDWLAGA</sequence>
<dbReference type="Pfam" id="PF10698">
    <property type="entry name" value="DUF2505"/>
    <property type="match status" value="1"/>
</dbReference>
<dbReference type="EMBL" id="BAABID010000004">
    <property type="protein sequence ID" value="GAA4720518.1"/>
    <property type="molecule type" value="Genomic_DNA"/>
</dbReference>
<accession>A0ABP8Y2G6</accession>
<protein>
    <submittedName>
        <fullName evidence="1">DUF2505 domain-containing protein</fullName>
    </submittedName>
</protein>
<evidence type="ECO:0000313" key="2">
    <source>
        <dbReference type="Proteomes" id="UP001500956"/>
    </source>
</evidence>
<organism evidence="1 2">
    <name type="scientific">Isoptericola chiayiensis</name>
    <dbReference type="NCBI Taxonomy" id="579446"/>
    <lineage>
        <taxon>Bacteria</taxon>
        <taxon>Bacillati</taxon>
        <taxon>Actinomycetota</taxon>
        <taxon>Actinomycetes</taxon>
        <taxon>Micrococcales</taxon>
        <taxon>Promicromonosporaceae</taxon>
        <taxon>Isoptericola</taxon>
    </lineage>
</organism>
<reference evidence="2" key="1">
    <citation type="journal article" date="2019" name="Int. J. Syst. Evol. Microbiol.">
        <title>The Global Catalogue of Microorganisms (GCM) 10K type strain sequencing project: providing services to taxonomists for standard genome sequencing and annotation.</title>
        <authorList>
            <consortium name="The Broad Institute Genomics Platform"/>
            <consortium name="The Broad Institute Genome Sequencing Center for Infectious Disease"/>
            <person name="Wu L."/>
            <person name="Ma J."/>
        </authorList>
    </citation>
    <scope>NUCLEOTIDE SEQUENCE [LARGE SCALE GENOMIC DNA]</scope>
    <source>
        <strain evidence="2">JCM 18063</strain>
    </source>
</reference>
<dbReference type="Gene3D" id="3.30.530.20">
    <property type="match status" value="1"/>
</dbReference>
<dbReference type="InterPro" id="IPR023393">
    <property type="entry name" value="START-like_dom_sf"/>
</dbReference>
<comment type="caution">
    <text evidence="1">The sequence shown here is derived from an EMBL/GenBank/DDBJ whole genome shotgun (WGS) entry which is preliminary data.</text>
</comment>
<keyword evidence="2" id="KW-1185">Reference proteome</keyword>
<dbReference type="Proteomes" id="UP001500956">
    <property type="component" value="Unassembled WGS sequence"/>
</dbReference>
<dbReference type="SUPFAM" id="SSF55961">
    <property type="entry name" value="Bet v1-like"/>
    <property type="match status" value="1"/>
</dbReference>
<name>A0ABP8Y2G6_9MICO</name>
<dbReference type="RefSeq" id="WP_172148491.1">
    <property type="nucleotide sequence ID" value="NZ_BAABID010000004.1"/>
</dbReference>
<evidence type="ECO:0000313" key="1">
    <source>
        <dbReference type="EMBL" id="GAA4720518.1"/>
    </source>
</evidence>
<gene>
    <name evidence="1" type="ORF">GCM10023216_06820</name>
</gene>
<dbReference type="InterPro" id="IPR019639">
    <property type="entry name" value="DUF2505"/>
</dbReference>
<proteinExistence type="predicted"/>